<dbReference type="GO" id="GO:0004553">
    <property type="term" value="F:hydrolase activity, hydrolyzing O-glycosyl compounds"/>
    <property type="evidence" value="ECO:0007669"/>
    <property type="project" value="InterPro"/>
</dbReference>
<dbReference type="PANTHER" id="PTHR34142">
    <property type="entry name" value="ENDO-BETA-1,4-GLUCANASE A"/>
    <property type="match status" value="1"/>
</dbReference>
<name>A0A926Q3Q6_9FLAO</name>
<dbReference type="Gene3D" id="3.20.20.80">
    <property type="entry name" value="Glycosidases"/>
    <property type="match status" value="1"/>
</dbReference>
<accession>A0A926Q3Q6</accession>
<dbReference type="AlphaFoldDB" id="A0A926Q3Q6"/>
<keyword evidence="2 3" id="KW-0326">Glycosidase</keyword>
<keyword evidence="1 3" id="KW-0378">Hydrolase</keyword>
<dbReference type="Proteomes" id="UP000653730">
    <property type="component" value="Unassembled WGS sequence"/>
</dbReference>
<evidence type="ECO:0000256" key="2">
    <source>
        <dbReference type="ARBA" id="ARBA00023295"/>
    </source>
</evidence>
<comment type="caution">
    <text evidence="5">The sequence shown here is derived from an EMBL/GenBank/DDBJ whole genome shotgun (WGS) entry which is preliminary data.</text>
</comment>
<feature type="domain" description="Glycoside hydrolase family 5" evidence="4">
    <location>
        <begin position="118"/>
        <end position="373"/>
    </location>
</feature>
<dbReference type="PROSITE" id="PS51257">
    <property type="entry name" value="PROKAR_LIPOPROTEIN"/>
    <property type="match status" value="1"/>
</dbReference>
<dbReference type="InterPro" id="IPR001547">
    <property type="entry name" value="Glyco_hydro_5"/>
</dbReference>
<evidence type="ECO:0000256" key="3">
    <source>
        <dbReference type="RuleBase" id="RU361153"/>
    </source>
</evidence>
<dbReference type="EMBL" id="JACVDC010000049">
    <property type="protein sequence ID" value="MBC9797184.1"/>
    <property type="molecule type" value="Genomic_DNA"/>
</dbReference>
<reference evidence="5 6" key="1">
    <citation type="submission" date="2020-09" db="EMBL/GenBank/DDBJ databases">
        <title>Sinomicrobium weinanense sp. nov., a halophilic bacteria isolated from saline-alkali soil.</title>
        <authorList>
            <person name="Wu P."/>
            <person name="Ren H."/>
            <person name="Mei Y."/>
            <person name="Liang Y."/>
            <person name="Chen Z."/>
        </authorList>
    </citation>
    <scope>NUCLEOTIDE SEQUENCE [LARGE SCALE GENOMIC DNA]</scope>
    <source>
        <strain evidence="5 6">FJxs</strain>
    </source>
</reference>
<protein>
    <submittedName>
        <fullName evidence="5">Cellulase family glycosylhydrolase</fullName>
    </submittedName>
</protein>
<dbReference type="Pfam" id="PF00150">
    <property type="entry name" value="Cellulase"/>
    <property type="match status" value="1"/>
</dbReference>
<evidence type="ECO:0000313" key="6">
    <source>
        <dbReference type="Proteomes" id="UP000653730"/>
    </source>
</evidence>
<gene>
    <name evidence="5" type="ORF">IBL28_14505</name>
</gene>
<evidence type="ECO:0000259" key="4">
    <source>
        <dbReference type="Pfam" id="PF00150"/>
    </source>
</evidence>
<dbReference type="SUPFAM" id="SSF51445">
    <property type="entry name" value="(Trans)glycosidases"/>
    <property type="match status" value="1"/>
</dbReference>
<evidence type="ECO:0000256" key="1">
    <source>
        <dbReference type="ARBA" id="ARBA00022801"/>
    </source>
</evidence>
<sequence>MKTSVQTLSKLPKRIPTGTWTLLLSLILCIVLAGCKTDEVPPLENENISSDTYQYNIGLSLNGKEILLDGAPFYPRGYVFESLLYKKENLIEYAQYPEYEEFCTRQLAAQDYYFGKGDFTDNSGLDLARAWGANTIRLNLNQGALDPQNQYYSENYVQLVRRAVSAARNKDFVVILTIFVAANKNIPQPMQDENPNIPINNPISLGACVKLAELFGDDPYIMLETLNEPWSPTRRDFGWEFYRDGGTPSAGCCPGVEFVGVNTIIQAMRDKGAKNLIIVQGLKTSFKGFPGGFVDPLDKIVYSVHPFFGDGSDPERIDWDGNFGFMAEQYPFLITAWGAPLAHGWCDEFGLNKPIEFLNYIDSKNIGMMAYALDVPFTTIRDFRTDPIEPTVLGNQCSTWAGRGTGEIIRDYFLSF</sequence>
<dbReference type="RefSeq" id="WP_187966320.1">
    <property type="nucleotide sequence ID" value="NZ_JACVDC010000049.1"/>
</dbReference>
<organism evidence="5 6">
    <name type="scientific">Sinomicrobium weinanense</name>
    <dbReference type="NCBI Taxonomy" id="2842200"/>
    <lineage>
        <taxon>Bacteria</taxon>
        <taxon>Pseudomonadati</taxon>
        <taxon>Bacteroidota</taxon>
        <taxon>Flavobacteriia</taxon>
        <taxon>Flavobacteriales</taxon>
        <taxon>Flavobacteriaceae</taxon>
        <taxon>Sinomicrobium</taxon>
    </lineage>
</organism>
<dbReference type="GO" id="GO:0009251">
    <property type="term" value="P:glucan catabolic process"/>
    <property type="evidence" value="ECO:0007669"/>
    <property type="project" value="TreeGrafter"/>
</dbReference>
<evidence type="ECO:0000313" key="5">
    <source>
        <dbReference type="EMBL" id="MBC9797184.1"/>
    </source>
</evidence>
<proteinExistence type="inferred from homology"/>
<keyword evidence="6" id="KW-1185">Reference proteome</keyword>
<comment type="similarity">
    <text evidence="3">Belongs to the glycosyl hydrolase 5 (cellulase A) family.</text>
</comment>
<dbReference type="InterPro" id="IPR017853">
    <property type="entry name" value="GH"/>
</dbReference>
<dbReference type="PANTHER" id="PTHR34142:SF1">
    <property type="entry name" value="GLYCOSIDE HYDROLASE FAMILY 5 DOMAIN-CONTAINING PROTEIN"/>
    <property type="match status" value="1"/>
</dbReference>